<proteinExistence type="predicted"/>
<reference evidence="1" key="2">
    <citation type="submission" date="2022-01" db="EMBL/GenBank/DDBJ databases">
        <authorList>
            <person name="Yamashiro T."/>
            <person name="Shiraishi A."/>
            <person name="Satake H."/>
            <person name="Nakayama K."/>
        </authorList>
    </citation>
    <scope>NUCLEOTIDE SEQUENCE</scope>
</reference>
<comment type="caution">
    <text evidence="1">The sequence shown here is derived from an EMBL/GenBank/DDBJ whole genome shotgun (WGS) entry which is preliminary data.</text>
</comment>
<name>A0ABQ5J6X6_9ASTR</name>
<evidence type="ECO:0000313" key="2">
    <source>
        <dbReference type="Proteomes" id="UP001151760"/>
    </source>
</evidence>
<gene>
    <name evidence="1" type="ORF">Tco_1124717</name>
</gene>
<reference evidence="1" key="1">
    <citation type="journal article" date="2022" name="Int. J. Mol. Sci.">
        <title>Draft Genome of Tanacetum Coccineum: Genomic Comparison of Closely Related Tanacetum-Family Plants.</title>
        <authorList>
            <person name="Yamashiro T."/>
            <person name="Shiraishi A."/>
            <person name="Nakayama K."/>
            <person name="Satake H."/>
        </authorList>
    </citation>
    <scope>NUCLEOTIDE SEQUENCE</scope>
</reference>
<evidence type="ECO:0000313" key="1">
    <source>
        <dbReference type="EMBL" id="GJU08287.1"/>
    </source>
</evidence>
<dbReference type="EMBL" id="BQNB010021618">
    <property type="protein sequence ID" value="GJU08287.1"/>
    <property type="molecule type" value="Genomic_DNA"/>
</dbReference>
<accession>A0ABQ5J6X6</accession>
<keyword evidence="2" id="KW-1185">Reference proteome</keyword>
<sequence>QWLQLRPIETWELSRISSLYELLPPVYDYVLLRSSRNRLLMSYANTFIVCRQSLVDEFCSIICVDESDCFDEANLYLLKKVGDKLWSFIL</sequence>
<protein>
    <submittedName>
        <fullName evidence="1">Uncharacterized protein</fullName>
    </submittedName>
</protein>
<feature type="non-terminal residue" evidence="1">
    <location>
        <position position="1"/>
    </location>
</feature>
<dbReference type="Proteomes" id="UP001151760">
    <property type="component" value="Unassembled WGS sequence"/>
</dbReference>
<organism evidence="1 2">
    <name type="scientific">Tanacetum coccineum</name>
    <dbReference type="NCBI Taxonomy" id="301880"/>
    <lineage>
        <taxon>Eukaryota</taxon>
        <taxon>Viridiplantae</taxon>
        <taxon>Streptophyta</taxon>
        <taxon>Embryophyta</taxon>
        <taxon>Tracheophyta</taxon>
        <taxon>Spermatophyta</taxon>
        <taxon>Magnoliopsida</taxon>
        <taxon>eudicotyledons</taxon>
        <taxon>Gunneridae</taxon>
        <taxon>Pentapetalae</taxon>
        <taxon>asterids</taxon>
        <taxon>campanulids</taxon>
        <taxon>Asterales</taxon>
        <taxon>Asteraceae</taxon>
        <taxon>Asteroideae</taxon>
        <taxon>Anthemideae</taxon>
        <taxon>Anthemidinae</taxon>
        <taxon>Tanacetum</taxon>
    </lineage>
</organism>